<reference evidence="2 3" key="1">
    <citation type="journal article" date="2019" name="Commun. Biol.">
        <title>The bagworm genome reveals a unique fibroin gene that provides high tensile strength.</title>
        <authorList>
            <person name="Kono N."/>
            <person name="Nakamura H."/>
            <person name="Ohtoshi R."/>
            <person name="Tomita M."/>
            <person name="Numata K."/>
            <person name="Arakawa K."/>
        </authorList>
    </citation>
    <scope>NUCLEOTIDE SEQUENCE [LARGE SCALE GENOMIC DNA]</scope>
</reference>
<feature type="domain" description="C2H2-type" evidence="1">
    <location>
        <begin position="52"/>
        <end position="73"/>
    </location>
</feature>
<keyword evidence="3" id="KW-1185">Reference proteome</keyword>
<sequence>MPQEHDGKTFATFLLRRFLEITLTHEGFYKLLYELYCPSLQKDRQQLVERMCQRCGLYFCTKTKVNEHVNSCHKQPSLSNNTLETYNVRPSRILMRRSIGRSRRSSAQCAKNDDAERFDLQQSTVAVTDLQDAYPVVSDKESLANSWSEDNVH</sequence>
<dbReference type="InterPro" id="IPR013087">
    <property type="entry name" value="Znf_C2H2_type"/>
</dbReference>
<evidence type="ECO:0000313" key="3">
    <source>
        <dbReference type="Proteomes" id="UP000299102"/>
    </source>
</evidence>
<comment type="caution">
    <text evidence="2">The sequence shown here is derived from an EMBL/GenBank/DDBJ whole genome shotgun (WGS) entry which is preliminary data.</text>
</comment>
<dbReference type="EMBL" id="BGZK01000298">
    <property type="protein sequence ID" value="GBP35013.1"/>
    <property type="molecule type" value="Genomic_DNA"/>
</dbReference>
<dbReference type="AlphaFoldDB" id="A0A4C1V860"/>
<gene>
    <name evidence="2" type="ORF">EVAR_75214_1</name>
</gene>
<evidence type="ECO:0000259" key="1">
    <source>
        <dbReference type="PROSITE" id="PS00028"/>
    </source>
</evidence>
<accession>A0A4C1V860</accession>
<name>A0A4C1V860_EUMVA</name>
<evidence type="ECO:0000313" key="2">
    <source>
        <dbReference type="EMBL" id="GBP35013.1"/>
    </source>
</evidence>
<protein>
    <recommendedName>
        <fullName evidence="1">C2H2-type domain-containing protein</fullName>
    </recommendedName>
</protein>
<organism evidence="2 3">
    <name type="scientific">Eumeta variegata</name>
    <name type="common">Bagworm moth</name>
    <name type="synonym">Eumeta japonica</name>
    <dbReference type="NCBI Taxonomy" id="151549"/>
    <lineage>
        <taxon>Eukaryota</taxon>
        <taxon>Metazoa</taxon>
        <taxon>Ecdysozoa</taxon>
        <taxon>Arthropoda</taxon>
        <taxon>Hexapoda</taxon>
        <taxon>Insecta</taxon>
        <taxon>Pterygota</taxon>
        <taxon>Neoptera</taxon>
        <taxon>Endopterygota</taxon>
        <taxon>Lepidoptera</taxon>
        <taxon>Glossata</taxon>
        <taxon>Ditrysia</taxon>
        <taxon>Tineoidea</taxon>
        <taxon>Psychidae</taxon>
        <taxon>Oiketicinae</taxon>
        <taxon>Eumeta</taxon>
    </lineage>
</organism>
<proteinExistence type="predicted"/>
<dbReference type="OrthoDB" id="2433005at2759"/>
<dbReference type="Proteomes" id="UP000299102">
    <property type="component" value="Unassembled WGS sequence"/>
</dbReference>
<dbReference type="PROSITE" id="PS00028">
    <property type="entry name" value="ZINC_FINGER_C2H2_1"/>
    <property type="match status" value="1"/>
</dbReference>